<dbReference type="SUPFAM" id="SSF53067">
    <property type="entry name" value="Actin-like ATPase domain"/>
    <property type="match status" value="2"/>
</dbReference>
<dbReference type="Proteomes" id="UP001600888">
    <property type="component" value="Unassembled WGS sequence"/>
</dbReference>
<dbReference type="EMBL" id="JBAWTH010000003">
    <property type="protein sequence ID" value="KAL2292567.1"/>
    <property type="molecule type" value="Genomic_DNA"/>
</dbReference>
<name>A0ABR4FCZ6_9PEZI</name>
<proteinExistence type="predicted"/>
<dbReference type="CDD" id="cd10170">
    <property type="entry name" value="ASKHA_NBD_HSP70"/>
    <property type="match status" value="1"/>
</dbReference>
<dbReference type="InterPro" id="IPR043129">
    <property type="entry name" value="ATPase_NBD"/>
</dbReference>
<evidence type="ECO:0000313" key="2">
    <source>
        <dbReference type="Proteomes" id="UP001600888"/>
    </source>
</evidence>
<sequence length="587" mass="66130">MLQSDDTMESSVAKRIVIGVDFGTTFSGVAWAISTSNHPGNVELISRWSNSTGVRTLSHKVPTTLRRLGNGDLQWGFLVPPDAPSNEVLRWFKLKLDDRPSVAEIVPENIRAYNNRRTDQAIVDYLSLLMAEVVQTLTNNLGAELLKDFELKYVITVPAIWSERATQRTKLAFQDAMDLHGSRNITVLSEPEAAAISELQRSKTRIVNEGECFMVLDAGGGTVDLISYVIRQLHPLVVDEAVRGSGDVCGGATVTDRFRAWLMSKIGQLENFEDEVLRDAVDFFDESIKPRVHSALLANNHRFFVKLPGLANNLEAGIRSEYIGVSAFDIVSFFQPSIERIKLLVAEQIAASHVPITAIIMVGGYGQCQYLMEELRQDVLIRERKIQIHQSRRAWTAVVEGAVMKGLHDMSPEDSTRIRISNYKARKHYGTELTVTYQDSVHAELFEKRRWDGLNGCYEVEVMDWFITQVRQDPGDSFTDSKKFFKDFLVTSKVNHGKPRRIYLIVYSDETSQVAPLSKTETVRELCAVEADLSQIPESQLTKVQGTDGFMYFSTNGQIEIVYKSQTITFTLIYNGQRYNSVTADFL</sequence>
<dbReference type="Gene3D" id="3.30.420.40">
    <property type="match status" value="1"/>
</dbReference>
<gene>
    <name evidence="1" type="ORF">FJTKL_09515</name>
</gene>
<reference evidence="1 2" key="1">
    <citation type="submission" date="2024-03" db="EMBL/GenBank/DDBJ databases">
        <title>A high-quality draft genome sequence of Diaporthe vaccinii, a causative agent of upright dieback and viscid rot disease in cranberry plants.</title>
        <authorList>
            <person name="Sarrasin M."/>
            <person name="Lang B.F."/>
            <person name="Burger G."/>
        </authorList>
    </citation>
    <scope>NUCLEOTIDE SEQUENCE [LARGE SCALE GENOMIC DNA]</scope>
    <source>
        <strain evidence="1 2">IS7</strain>
    </source>
</reference>
<comment type="caution">
    <text evidence="1">The sequence shown here is derived from an EMBL/GenBank/DDBJ whole genome shotgun (WGS) entry which is preliminary data.</text>
</comment>
<evidence type="ECO:0008006" key="3">
    <source>
        <dbReference type="Google" id="ProtNLM"/>
    </source>
</evidence>
<keyword evidence="2" id="KW-1185">Reference proteome</keyword>
<evidence type="ECO:0000313" key="1">
    <source>
        <dbReference type="EMBL" id="KAL2292567.1"/>
    </source>
</evidence>
<dbReference type="PRINTS" id="PR00301">
    <property type="entry name" value="HEATSHOCK70"/>
</dbReference>
<dbReference type="PANTHER" id="PTHR14187">
    <property type="entry name" value="ALPHA KINASE/ELONGATION FACTOR 2 KINASE"/>
    <property type="match status" value="1"/>
</dbReference>
<accession>A0ABR4FCZ6</accession>
<protein>
    <recommendedName>
        <fullName evidence="3">Hsp70-like protein</fullName>
    </recommendedName>
</protein>
<organism evidence="1 2">
    <name type="scientific">Diaporthe vaccinii</name>
    <dbReference type="NCBI Taxonomy" id="105482"/>
    <lineage>
        <taxon>Eukaryota</taxon>
        <taxon>Fungi</taxon>
        <taxon>Dikarya</taxon>
        <taxon>Ascomycota</taxon>
        <taxon>Pezizomycotina</taxon>
        <taxon>Sordariomycetes</taxon>
        <taxon>Sordariomycetidae</taxon>
        <taxon>Diaporthales</taxon>
        <taxon>Diaporthaceae</taxon>
        <taxon>Diaporthe</taxon>
        <taxon>Diaporthe eres species complex</taxon>
    </lineage>
</organism>
<dbReference type="PANTHER" id="PTHR14187:SF5">
    <property type="entry name" value="HEAT SHOCK 70 KDA PROTEIN 12A"/>
    <property type="match status" value="1"/>
</dbReference>